<evidence type="ECO:0000256" key="5">
    <source>
        <dbReference type="SAM" id="Coils"/>
    </source>
</evidence>
<keyword evidence="6" id="KW-1133">Transmembrane helix</keyword>
<dbReference type="SMART" id="SM00150">
    <property type="entry name" value="SPEC"/>
    <property type="match status" value="6"/>
</dbReference>
<evidence type="ECO:0000256" key="1">
    <source>
        <dbReference type="ARBA" id="ARBA00004308"/>
    </source>
</evidence>
<feature type="transmembrane region" description="Helical" evidence="6">
    <location>
        <begin position="118"/>
        <end position="137"/>
    </location>
</feature>
<keyword evidence="5" id="KW-0175">Coiled coil</keyword>
<feature type="transmembrane region" description="Helical" evidence="6">
    <location>
        <begin position="91"/>
        <end position="111"/>
    </location>
</feature>
<comment type="subcellular location">
    <subcellularLocation>
        <location evidence="1">Endomembrane system</location>
    </subcellularLocation>
</comment>
<dbReference type="PANTHER" id="PTHR14514:SF7">
    <property type="entry name" value="KASH DOMAIN-CONTAINING PROTEIN"/>
    <property type="match status" value="1"/>
</dbReference>
<keyword evidence="2" id="KW-0597">Phosphoprotein</keyword>
<keyword evidence="4 6" id="KW-0472">Membrane</keyword>
<name>A0A0L8I834_OCTBM</name>
<evidence type="ECO:0000313" key="7">
    <source>
        <dbReference type="EMBL" id="KOF97641.1"/>
    </source>
</evidence>
<accession>A0A0L8I834</accession>
<dbReference type="EMBL" id="KQ416274">
    <property type="protein sequence ID" value="KOF97641.1"/>
    <property type="molecule type" value="Genomic_DNA"/>
</dbReference>
<sequence>MIDQKLEHVYSRLTSKLVQLEGTINHWSQYYSRLNNFSTWLEQKECQLTEVKKDTAQTPEKQLTTIETSVKPSNPCQHGKRTLNDEDDDEVAVVVVVVVVVVVAVVVAAAAAAAAAAVVVVVVVVVVTAVDVVVVTICTEVKNNHVTLDNLEEDAKGLVQNFRSRETAALKSKLVTIRRQWQQLVNKADDYKSSYTGSVSHWKKYSLLLEQLLPWIESAQKYCSEEVPKCSSLEDSTQLYKDHQIFIQEYEKHSIIFETLCTEGLRVTNQPEVIQQIDQLQQQLNEIQNATERQTSEIEERQLAFVTLANGIEKFQTIIHKYESKLYVTPVINTFDLQILNHELALSKALKEEIHNQDNNMEPLKSQFTKIKVHTIPAGIPRLEECEKQILDAWDNIKILSEDRQKTITLALKSSEEFDANLSHMEHWLYLCDQNLTRTSEIYSDDIANVQQEFKTMLSEWHENGPNYKKLSSDFQYYINNCSEDEAAVLKERYDRLSDIYQRVNELSTNREKACENWLMYAETSKQYQIKLKQLQQQLSSSNIKEPEIVGIMESIQSIADELKDWNNSIKDLDSLMKISYLTIKDRATQRSLHFPSELQNIQTLCKDIHMTVSKKEEKLGEMNKQWQDFNNKRNNLIENLESFETEVNSFSVENSSLSGVTDMINNIEETNNAVYKFNPKYEEIRELGRLIVQNDNNKSAEVHGLLEQLHEFWETLQALLHEKHNYYNSLSVLWKQYLDALSVVQNILETEEHLVAEKVSFTNSDDVKNALELRKSAEFELHATQTQLDYYNSKGTQLLEELQKVPKLDLSQIEKEIKMINHSWETTNDTIILQKENCEAQLVCWEQLHSGIEEIKNWIVPLIKRFEDNLNNFEDTVTVETRLLSYKEEVPYFTKIFVEVQQKIKDLQELNGNIVISSLNHSQSEIKQHFEHAESLARQLEMIIGDFSAQHQNLSANLEDETRWLNSTKNSLLKFNDVSKIEKDVADQITKLKDMKQELTLHETNSKLLLNEADNLQKTFQSAEASNLFKDVQIHCQKIDSLSNRFVKTENMLFECLEQNCKEHHQKLSEKAEPLTEKLSWCSEVGGDQQAIEIRLKAVNDLLSNVPKEETDRQLVLEKAEQLSAILPDEKQIKLKQQRDNANQLWNTSIKQMEEIKITLENSKQQLNEYDQSYEILSNWMKKAENKLKDGSSLKPDLPKKEEHLEFIKTLGEDANKRAAEFEALKGKAEVITKSMSDARTASSAGQLHTRYTTFCNALKVSGLITFNSPPPLVCSFTIAAISNISFVDQYFNQMIKAEQNIEEHKIFDERCKHCSDWLTDMEQKLEQCTDKSSDEKHIQIKIQKINDLMNTKEEGLHLLNLCIESSEKLYLNTSKKGREKIRQDVQRLQKRWESFSDSLAETQHHLETNQLQWSSFDDSYESFVKWFADMEAKSITYQSMKNTLPEKKAAVQSIKVF</sequence>
<proteinExistence type="predicted"/>
<feature type="coiled-coil region" evidence="5">
    <location>
        <begin position="979"/>
        <end position="1027"/>
    </location>
</feature>
<organism evidence="7">
    <name type="scientific">Octopus bimaculoides</name>
    <name type="common">California two-spotted octopus</name>
    <dbReference type="NCBI Taxonomy" id="37653"/>
    <lineage>
        <taxon>Eukaryota</taxon>
        <taxon>Metazoa</taxon>
        <taxon>Spiralia</taxon>
        <taxon>Lophotrochozoa</taxon>
        <taxon>Mollusca</taxon>
        <taxon>Cephalopoda</taxon>
        <taxon>Coleoidea</taxon>
        <taxon>Octopodiformes</taxon>
        <taxon>Octopoda</taxon>
        <taxon>Incirrata</taxon>
        <taxon>Octopodidae</taxon>
        <taxon>Octopus</taxon>
    </lineage>
</organism>
<protein>
    <recommendedName>
        <fullName evidence="8">KASH domain-containing protein</fullName>
    </recommendedName>
</protein>
<reference evidence="7" key="1">
    <citation type="submission" date="2015-07" db="EMBL/GenBank/DDBJ databases">
        <title>MeaNS - Measles Nucleotide Surveillance Program.</title>
        <authorList>
            <person name="Tran T."/>
            <person name="Druce J."/>
        </authorList>
    </citation>
    <scope>NUCLEOTIDE SEQUENCE</scope>
    <source>
        <strain evidence="7">UCB-OBI-ISO-001</strain>
        <tissue evidence="7">Gonad</tissue>
    </source>
</reference>
<keyword evidence="6" id="KW-0812">Transmembrane</keyword>
<keyword evidence="3" id="KW-0677">Repeat</keyword>
<dbReference type="OrthoDB" id="18740at2759"/>
<dbReference type="STRING" id="37653.A0A0L8I834"/>
<dbReference type="Gene3D" id="1.20.58.60">
    <property type="match status" value="6"/>
</dbReference>
<feature type="coiled-coil region" evidence="5">
    <location>
        <begin position="627"/>
        <end position="654"/>
    </location>
</feature>
<feature type="coiled-coil region" evidence="5">
    <location>
        <begin position="270"/>
        <end position="300"/>
    </location>
</feature>
<gene>
    <name evidence="7" type="ORF">OCBIM_22028908mg</name>
</gene>
<evidence type="ECO:0000256" key="4">
    <source>
        <dbReference type="ARBA" id="ARBA00023136"/>
    </source>
</evidence>
<evidence type="ECO:0000256" key="6">
    <source>
        <dbReference type="SAM" id="Phobius"/>
    </source>
</evidence>
<dbReference type="InterPro" id="IPR018159">
    <property type="entry name" value="Spectrin/alpha-actinin"/>
</dbReference>
<evidence type="ECO:0000256" key="2">
    <source>
        <dbReference type="ARBA" id="ARBA00022553"/>
    </source>
</evidence>
<evidence type="ECO:0000256" key="3">
    <source>
        <dbReference type="ARBA" id="ARBA00022737"/>
    </source>
</evidence>
<evidence type="ECO:0008006" key="8">
    <source>
        <dbReference type="Google" id="ProtNLM"/>
    </source>
</evidence>
<dbReference type="SUPFAM" id="SSF46966">
    <property type="entry name" value="Spectrin repeat"/>
    <property type="match status" value="8"/>
</dbReference>
<dbReference type="PANTHER" id="PTHR14514">
    <property type="entry name" value="PKA ANCHORING PROTEIN"/>
    <property type="match status" value="1"/>
</dbReference>